<reference evidence="1 2" key="1">
    <citation type="submission" date="2017-11" db="EMBL/GenBank/DDBJ databases">
        <title>Complete genome of a free-living desiccation-tolerant cyanobacterium and its photosynthetic adaptation to extreme terrestrial habitat.</title>
        <authorList>
            <person name="Shang J."/>
        </authorList>
    </citation>
    <scope>NUCLEOTIDE SEQUENCE [LARGE SCALE GENOMIC DNA]</scope>
    <source>
        <strain evidence="1 2">CCNUN1</strain>
    </source>
</reference>
<dbReference type="EMBL" id="CP024785">
    <property type="protein sequence ID" value="AUB40438.1"/>
    <property type="molecule type" value="Genomic_DNA"/>
</dbReference>
<dbReference type="OrthoDB" id="517874at2"/>
<keyword evidence="2" id="KW-1185">Reference proteome</keyword>
<dbReference type="AlphaFoldDB" id="A0A2K8SYB0"/>
<organism evidence="1 2">
    <name type="scientific">Nostoc flagelliforme CCNUN1</name>
    <dbReference type="NCBI Taxonomy" id="2038116"/>
    <lineage>
        <taxon>Bacteria</taxon>
        <taxon>Bacillati</taxon>
        <taxon>Cyanobacteriota</taxon>
        <taxon>Cyanophyceae</taxon>
        <taxon>Nostocales</taxon>
        <taxon>Nostocaceae</taxon>
        <taxon>Nostoc</taxon>
    </lineage>
</organism>
<name>A0A2K8SYB0_9NOSO</name>
<evidence type="ECO:0000313" key="1">
    <source>
        <dbReference type="EMBL" id="AUB40438.1"/>
    </source>
</evidence>
<protein>
    <submittedName>
        <fullName evidence="1">Uncharacterized protein</fullName>
    </submittedName>
</protein>
<accession>A0A2K8SYB0</accession>
<proteinExistence type="predicted"/>
<sequence length="62" mass="6584">MAIFRQYIAPLLAVLVFFFALVAVSARIFLPSDMAAPAPIEQVGVSSQPIPTDFPPAAHNAS</sequence>
<gene>
    <name evidence="1" type="ORF">COO91_06453</name>
</gene>
<evidence type="ECO:0000313" key="2">
    <source>
        <dbReference type="Proteomes" id="UP000232003"/>
    </source>
</evidence>
<dbReference type="KEGG" id="nfl:COO91_06453"/>
<dbReference type="RefSeq" id="WP_100901151.1">
    <property type="nucleotide sequence ID" value="NZ_CAWNNC010000001.1"/>
</dbReference>
<dbReference type="Proteomes" id="UP000232003">
    <property type="component" value="Chromosome"/>
</dbReference>